<keyword evidence="1" id="KW-1133">Transmembrane helix</keyword>
<feature type="transmembrane region" description="Helical" evidence="1">
    <location>
        <begin position="5"/>
        <end position="26"/>
    </location>
</feature>
<dbReference type="Proteomes" id="UP001056756">
    <property type="component" value="Chromosome"/>
</dbReference>
<evidence type="ECO:0000256" key="1">
    <source>
        <dbReference type="SAM" id="Phobius"/>
    </source>
</evidence>
<evidence type="ECO:0000313" key="3">
    <source>
        <dbReference type="Proteomes" id="UP001056756"/>
    </source>
</evidence>
<sequence>MNKRILIESILFSVLLMSLIIGWQVVQGYLNTQHLSSEFSSDLSSELSNEITIDADFLNQSNGTLHIAYWSSPYVLLGVDQPFGLDDLFEIIGLFILFATSYYFIRKYVSKHKITRNK</sequence>
<keyword evidence="1" id="KW-0812">Transmembrane</keyword>
<dbReference type="KEGG" id="plig:NAG76_18225"/>
<dbReference type="EMBL" id="CP097899">
    <property type="protein sequence ID" value="URN93745.1"/>
    <property type="molecule type" value="Genomic_DNA"/>
</dbReference>
<gene>
    <name evidence="2" type="ORF">NAG76_18225</name>
</gene>
<proteinExistence type="predicted"/>
<organism evidence="2 3">
    <name type="scientific">Candidatus Pristimantibacillus lignocellulolyticus</name>
    <dbReference type="NCBI Taxonomy" id="2994561"/>
    <lineage>
        <taxon>Bacteria</taxon>
        <taxon>Bacillati</taxon>
        <taxon>Bacillota</taxon>
        <taxon>Bacilli</taxon>
        <taxon>Bacillales</taxon>
        <taxon>Paenibacillaceae</taxon>
        <taxon>Candidatus Pristimantibacillus</taxon>
    </lineage>
</organism>
<evidence type="ECO:0000313" key="2">
    <source>
        <dbReference type="EMBL" id="URN93745.1"/>
    </source>
</evidence>
<name>A0A9J6ZD49_9BACL</name>
<feature type="transmembrane region" description="Helical" evidence="1">
    <location>
        <begin position="88"/>
        <end position="105"/>
    </location>
</feature>
<accession>A0A9J6ZD49</accession>
<keyword evidence="1" id="KW-0472">Membrane</keyword>
<reference evidence="2" key="1">
    <citation type="submission" date="2022-05" db="EMBL/GenBank/DDBJ databases">
        <title>Novel bacterial taxa in a minimal lignocellulolytic consortium and its capacity to transform plastics disclosed by genome-resolved metagenomics.</title>
        <authorList>
            <person name="Rodriguez C.A.D."/>
            <person name="Diaz-Garcia L."/>
            <person name="Herrera K."/>
            <person name="Tarazona N.A."/>
            <person name="Sproer C."/>
            <person name="Overmann J."/>
            <person name="Jimenez D.J."/>
        </authorList>
    </citation>
    <scope>NUCLEOTIDE SEQUENCE</scope>
    <source>
        <strain evidence="2">MAG5</strain>
    </source>
</reference>
<protein>
    <submittedName>
        <fullName evidence="2">Uncharacterized protein</fullName>
    </submittedName>
</protein>
<dbReference type="AlphaFoldDB" id="A0A9J6ZD49"/>